<evidence type="ECO:0000313" key="7">
    <source>
        <dbReference type="Proteomes" id="UP001611450"/>
    </source>
</evidence>
<dbReference type="PANTHER" id="PTHR30055:SF234">
    <property type="entry name" value="HTH-TYPE TRANSCRIPTIONAL REGULATOR BETI"/>
    <property type="match status" value="1"/>
</dbReference>
<evidence type="ECO:0000256" key="3">
    <source>
        <dbReference type="ARBA" id="ARBA00023163"/>
    </source>
</evidence>
<evidence type="ECO:0000313" key="6">
    <source>
        <dbReference type="EMBL" id="MFI2320758.1"/>
    </source>
</evidence>
<dbReference type="Gene3D" id="1.10.357.10">
    <property type="entry name" value="Tetracycline Repressor, domain 2"/>
    <property type="match status" value="1"/>
</dbReference>
<evidence type="ECO:0000256" key="2">
    <source>
        <dbReference type="ARBA" id="ARBA00023125"/>
    </source>
</evidence>
<organism evidence="6 7">
    <name type="scientific">Nocardia beijingensis</name>
    <dbReference type="NCBI Taxonomy" id="95162"/>
    <lineage>
        <taxon>Bacteria</taxon>
        <taxon>Bacillati</taxon>
        <taxon>Actinomycetota</taxon>
        <taxon>Actinomycetes</taxon>
        <taxon>Mycobacteriales</taxon>
        <taxon>Nocardiaceae</taxon>
        <taxon>Nocardia</taxon>
    </lineage>
</organism>
<reference evidence="6 7" key="1">
    <citation type="submission" date="2024-10" db="EMBL/GenBank/DDBJ databases">
        <title>The Natural Products Discovery Center: Release of the First 8490 Sequenced Strains for Exploring Actinobacteria Biosynthetic Diversity.</title>
        <authorList>
            <person name="Kalkreuter E."/>
            <person name="Kautsar S.A."/>
            <person name="Yang D."/>
            <person name="Bader C.D."/>
            <person name="Teijaro C.N."/>
            <person name="Fluegel L."/>
            <person name="Davis C.M."/>
            <person name="Simpson J.R."/>
            <person name="Lauterbach L."/>
            <person name="Steele A.D."/>
            <person name="Gui C."/>
            <person name="Meng S."/>
            <person name="Li G."/>
            <person name="Viehrig K."/>
            <person name="Ye F."/>
            <person name="Su P."/>
            <person name="Kiefer A.F."/>
            <person name="Nichols A."/>
            <person name="Cepeda A.J."/>
            <person name="Yan W."/>
            <person name="Fan B."/>
            <person name="Jiang Y."/>
            <person name="Adhikari A."/>
            <person name="Zheng C.-J."/>
            <person name="Schuster L."/>
            <person name="Cowan T.M."/>
            <person name="Smanski M.J."/>
            <person name="Chevrette M.G."/>
            <person name="De Carvalho L.P.S."/>
            <person name="Shen B."/>
        </authorList>
    </citation>
    <scope>NUCLEOTIDE SEQUENCE [LARGE SCALE GENOMIC DNA]</scope>
    <source>
        <strain evidence="6 7">NPDC019626</strain>
    </source>
</reference>
<dbReference type="PROSITE" id="PS01081">
    <property type="entry name" value="HTH_TETR_1"/>
    <property type="match status" value="1"/>
</dbReference>
<dbReference type="EMBL" id="JBIRXV010000001">
    <property type="protein sequence ID" value="MFI2320758.1"/>
    <property type="molecule type" value="Genomic_DNA"/>
</dbReference>
<evidence type="ECO:0000259" key="5">
    <source>
        <dbReference type="PROSITE" id="PS50977"/>
    </source>
</evidence>
<feature type="DNA-binding region" description="H-T-H motif" evidence="4">
    <location>
        <begin position="36"/>
        <end position="55"/>
    </location>
</feature>
<feature type="domain" description="HTH tetR-type" evidence="5">
    <location>
        <begin position="13"/>
        <end position="73"/>
    </location>
</feature>
<dbReference type="Proteomes" id="UP001611450">
    <property type="component" value="Unassembled WGS sequence"/>
</dbReference>
<dbReference type="PRINTS" id="PR00455">
    <property type="entry name" value="HTHTETR"/>
</dbReference>
<name>A0ABW7WCR9_9NOCA</name>
<dbReference type="InterPro" id="IPR050109">
    <property type="entry name" value="HTH-type_TetR-like_transc_reg"/>
</dbReference>
<protein>
    <submittedName>
        <fullName evidence="6">TetR/AcrR family transcriptional regulator</fullName>
    </submittedName>
</protein>
<sequence>MAERLGLREQKKRRTRRALVRAALALFDEKGYDHTTVAEIASAAQVSYATFFNYFTAKDEVIFADDDLYDDLLREVFDQRAPDERPADLLLRAIEHLSTATSWSFPLDHELTRLRARLIAEVPALRAAALLRNAALQQRLATALRQAYPDDVDALHAAALTGALVGAVDAALTCVATGAVTPDTISAAVGEAARIGLRGHLSNHRTSAKPDHFPNPDA</sequence>
<evidence type="ECO:0000256" key="1">
    <source>
        <dbReference type="ARBA" id="ARBA00023015"/>
    </source>
</evidence>
<dbReference type="Pfam" id="PF00440">
    <property type="entry name" value="TetR_N"/>
    <property type="match status" value="1"/>
</dbReference>
<dbReference type="RefSeq" id="WP_396944900.1">
    <property type="nucleotide sequence ID" value="NZ_JBIRXV010000001.1"/>
</dbReference>
<dbReference type="SUPFAM" id="SSF46689">
    <property type="entry name" value="Homeodomain-like"/>
    <property type="match status" value="1"/>
</dbReference>
<evidence type="ECO:0000256" key="4">
    <source>
        <dbReference type="PROSITE-ProRule" id="PRU00335"/>
    </source>
</evidence>
<accession>A0ABW7WCR9</accession>
<dbReference type="InterPro" id="IPR041347">
    <property type="entry name" value="MftR_C"/>
</dbReference>
<keyword evidence="1" id="KW-0805">Transcription regulation</keyword>
<keyword evidence="3" id="KW-0804">Transcription</keyword>
<gene>
    <name evidence="6" type="ORF">ACH47G_09715</name>
</gene>
<keyword evidence="7" id="KW-1185">Reference proteome</keyword>
<dbReference type="PROSITE" id="PS50977">
    <property type="entry name" value="HTH_TETR_2"/>
    <property type="match status" value="1"/>
</dbReference>
<dbReference type="Gene3D" id="1.10.10.60">
    <property type="entry name" value="Homeodomain-like"/>
    <property type="match status" value="1"/>
</dbReference>
<proteinExistence type="predicted"/>
<dbReference type="Pfam" id="PF17754">
    <property type="entry name" value="TetR_C_14"/>
    <property type="match status" value="1"/>
</dbReference>
<dbReference type="InterPro" id="IPR009057">
    <property type="entry name" value="Homeodomain-like_sf"/>
</dbReference>
<dbReference type="InterPro" id="IPR001647">
    <property type="entry name" value="HTH_TetR"/>
</dbReference>
<dbReference type="InterPro" id="IPR023772">
    <property type="entry name" value="DNA-bd_HTH_TetR-type_CS"/>
</dbReference>
<keyword evidence="2 4" id="KW-0238">DNA-binding</keyword>
<comment type="caution">
    <text evidence="6">The sequence shown here is derived from an EMBL/GenBank/DDBJ whole genome shotgun (WGS) entry which is preliminary data.</text>
</comment>
<dbReference type="PANTHER" id="PTHR30055">
    <property type="entry name" value="HTH-TYPE TRANSCRIPTIONAL REGULATOR RUTR"/>
    <property type="match status" value="1"/>
</dbReference>